<gene>
    <name evidence="1" type="ORF">Plec18167_006864</name>
</gene>
<dbReference type="PANTHER" id="PTHR37536">
    <property type="entry name" value="PUTATIVE (AFU_ORTHOLOGUE AFUA_3G02970)-RELATED"/>
    <property type="match status" value="1"/>
</dbReference>
<dbReference type="PRINTS" id="PR00977">
    <property type="entry name" value="SCYTLDPTASE"/>
</dbReference>
<evidence type="ECO:0008006" key="3">
    <source>
        <dbReference type="Google" id="ProtNLM"/>
    </source>
</evidence>
<evidence type="ECO:0000313" key="2">
    <source>
        <dbReference type="Proteomes" id="UP001583193"/>
    </source>
</evidence>
<dbReference type="InterPro" id="IPR013320">
    <property type="entry name" value="ConA-like_dom_sf"/>
</dbReference>
<organism evidence="1 2">
    <name type="scientific">Paecilomyces lecythidis</name>
    <dbReference type="NCBI Taxonomy" id="3004212"/>
    <lineage>
        <taxon>Eukaryota</taxon>
        <taxon>Fungi</taxon>
        <taxon>Dikarya</taxon>
        <taxon>Ascomycota</taxon>
        <taxon>Pezizomycotina</taxon>
        <taxon>Eurotiomycetes</taxon>
        <taxon>Eurotiomycetidae</taxon>
        <taxon>Eurotiales</taxon>
        <taxon>Thermoascaceae</taxon>
        <taxon>Paecilomyces</taxon>
    </lineage>
</organism>
<comment type="caution">
    <text evidence="1">The sequence shown here is derived from an EMBL/GenBank/DDBJ whole genome shotgun (WGS) entry which is preliminary data.</text>
</comment>
<dbReference type="InterPro" id="IPR000250">
    <property type="entry name" value="Peptidase_G1"/>
</dbReference>
<dbReference type="PANTHER" id="PTHR37536:SF1">
    <property type="entry name" value="ASPERGILLOPEPSIN, PUTAITVE (AFU_ORTHOLOGUE AFUA_7G01200)"/>
    <property type="match status" value="1"/>
</dbReference>
<dbReference type="InterPro" id="IPR038656">
    <property type="entry name" value="Peptidase_G1_sf"/>
</dbReference>
<evidence type="ECO:0000313" key="1">
    <source>
        <dbReference type="EMBL" id="KAL1872261.1"/>
    </source>
</evidence>
<reference evidence="1 2" key="1">
    <citation type="journal article" date="2024" name="IMA Fungus">
        <title>IMA Genome - F19 : A genome assembly and annotation guide to empower mycologists, including annotated draft genome sequences of Ceratocystis pirilliformis, Diaporthe australafricana, Fusarium ophioides, Paecilomyces lecythidis, and Sporothrix stenoceras.</title>
        <authorList>
            <person name="Aylward J."/>
            <person name="Wilson A.M."/>
            <person name="Visagie C.M."/>
            <person name="Spraker J."/>
            <person name="Barnes I."/>
            <person name="Buitendag C."/>
            <person name="Ceriani C."/>
            <person name="Del Mar Angel L."/>
            <person name="du Plessis D."/>
            <person name="Fuchs T."/>
            <person name="Gasser K."/>
            <person name="Kramer D."/>
            <person name="Li W."/>
            <person name="Munsamy K."/>
            <person name="Piso A."/>
            <person name="Price J.L."/>
            <person name="Sonnekus B."/>
            <person name="Thomas C."/>
            <person name="van der Nest A."/>
            <person name="van Dijk A."/>
            <person name="van Heerden A."/>
            <person name="van Vuuren N."/>
            <person name="Yilmaz N."/>
            <person name="Duong T.A."/>
            <person name="van der Merwe N.A."/>
            <person name="Wingfield M.J."/>
            <person name="Wingfield B.D."/>
        </authorList>
    </citation>
    <scope>NUCLEOTIDE SEQUENCE [LARGE SCALE GENOMIC DNA]</scope>
    <source>
        <strain evidence="1 2">CMW 18167</strain>
    </source>
</reference>
<proteinExistence type="predicted"/>
<accession>A0ABR3X927</accession>
<dbReference type="EMBL" id="JAVDPF010000025">
    <property type="protein sequence ID" value="KAL1872261.1"/>
    <property type="molecule type" value="Genomic_DNA"/>
</dbReference>
<protein>
    <recommendedName>
        <fullName evidence="3">Aspergillopepsin</fullName>
    </recommendedName>
</protein>
<dbReference type="SUPFAM" id="SSF49899">
    <property type="entry name" value="Concanavalin A-like lectins/glucanases"/>
    <property type="match status" value="1"/>
</dbReference>
<keyword evidence="2" id="KW-1185">Reference proteome</keyword>
<dbReference type="Gene3D" id="2.60.120.700">
    <property type="entry name" value="Peptidase G1"/>
    <property type="match status" value="1"/>
</dbReference>
<dbReference type="Pfam" id="PF01828">
    <property type="entry name" value="Peptidase_A4"/>
    <property type="match status" value="1"/>
</dbReference>
<name>A0ABR3X927_9EURO</name>
<dbReference type="CDD" id="cd13426">
    <property type="entry name" value="Peptidase_G1"/>
    <property type="match status" value="1"/>
</dbReference>
<sequence length="274" mass="28815">MALLCFFATAQAAPTQRLLKRSGSDNPSLLHRSSPIMPAFAGPRTKYLSTTSAEKNRTYYSHNWAGAVLPKSALSFAPTLASVAATITVPIPTSSATNVQGASAWVGIDGFVNTAAILQTGIDIVAFEGEDGSYKPWYQWYPDTAIYFDLEIEAGDVLVMTVYSTTKSTGVAIIQNNSTGESATATVSAPHPGATLTGQSVEWIVEDYESGGSRVSFLDFGTVNFTGTEARGRGNQTFGVGGNGVVIVDMLMDNSSIVAEASVVGPSGVMVKYI</sequence>
<dbReference type="Proteomes" id="UP001583193">
    <property type="component" value="Unassembled WGS sequence"/>
</dbReference>